<reference evidence="4" key="1">
    <citation type="submission" date="2020-04" db="EMBL/GenBank/DDBJ databases">
        <title>Description of Shewanella salipaludis sp. nov., isolated from a salt marsh.</title>
        <authorList>
            <person name="Park S."/>
            <person name="Yoon J.-H."/>
        </authorList>
    </citation>
    <scope>NUCLEOTIDE SEQUENCE</scope>
    <source>
        <strain evidence="4">SHSM-M6</strain>
    </source>
</reference>
<dbReference type="RefSeq" id="WP_169564793.1">
    <property type="nucleotide sequence ID" value="NZ_JAAXYH010000009.1"/>
</dbReference>
<comment type="caution">
    <text evidence="4">The sequence shown here is derived from an EMBL/GenBank/DDBJ whole genome shotgun (WGS) entry which is preliminary data.</text>
</comment>
<evidence type="ECO:0000259" key="3">
    <source>
        <dbReference type="PROSITE" id="PS51724"/>
    </source>
</evidence>
<gene>
    <name evidence="4" type="ORF">HC757_12920</name>
</gene>
<dbReference type="InterPro" id="IPR036680">
    <property type="entry name" value="SPOR-like_sf"/>
</dbReference>
<protein>
    <submittedName>
        <fullName evidence="4">SPOR domain-containing protein</fullName>
    </submittedName>
</protein>
<dbReference type="PANTHER" id="PTHR38687:SF1">
    <property type="entry name" value="CELL DIVISION PROTEIN DEDD"/>
    <property type="match status" value="1"/>
</dbReference>
<keyword evidence="2" id="KW-0812">Transmembrane</keyword>
<keyword evidence="5" id="KW-1185">Reference proteome</keyword>
<dbReference type="EMBL" id="JAAXYH010000009">
    <property type="protein sequence ID" value="NMH66062.1"/>
    <property type="molecule type" value="Genomic_DNA"/>
</dbReference>
<dbReference type="AlphaFoldDB" id="A0A972G0H4"/>
<dbReference type="InterPro" id="IPR052521">
    <property type="entry name" value="Cell_div_SPOR-domain"/>
</dbReference>
<feature type="transmembrane region" description="Helical" evidence="2">
    <location>
        <begin position="6"/>
        <end position="27"/>
    </location>
</feature>
<dbReference type="GO" id="GO:0032506">
    <property type="term" value="P:cytokinetic process"/>
    <property type="evidence" value="ECO:0007669"/>
    <property type="project" value="TreeGrafter"/>
</dbReference>
<dbReference type="Gene3D" id="3.30.70.1070">
    <property type="entry name" value="Sporulation related repeat"/>
    <property type="match status" value="1"/>
</dbReference>
<evidence type="ECO:0000313" key="4">
    <source>
        <dbReference type="EMBL" id="NMH66062.1"/>
    </source>
</evidence>
<dbReference type="GO" id="GO:0030428">
    <property type="term" value="C:cell septum"/>
    <property type="evidence" value="ECO:0007669"/>
    <property type="project" value="TreeGrafter"/>
</dbReference>
<dbReference type="GO" id="GO:0032153">
    <property type="term" value="C:cell division site"/>
    <property type="evidence" value="ECO:0007669"/>
    <property type="project" value="TreeGrafter"/>
</dbReference>
<sequence>MSTQFHNRLVGTVVLVALGVIFLPDILDGKKAQQEEQFSEIPLRPTLAEQTSDDALFEALSVVSASGDEAVTDPMPAEAQTDGPAAAAREKPPEQQQPKTQAKTQPKAQLKTQAKTALTAGWTLQLGSFKNAANVNALVNQLRKAGFTAYTLPHKPVDGALTKVFVGPDVSEAKVKKVQQAVEKLTQLKGRVVPYNPQET</sequence>
<name>A0A972G0H4_9GAMM</name>
<dbReference type="GO" id="GO:0042834">
    <property type="term" value="F:peptidoglycan binding"/>
    <property type="evidence" value="ECO:0007669"/>
    <property type="project" value="InterPro"/>
</dbReference>
<dbReference type="InterPro" id="IPR007730">
    <property type="entry name" value="SPOR-like_dom"/>
</dbReference>
<evidence type="ECO:0000256" key="2">
    <source>
        <dbReference type="SAM" id="Phobius"/>
    </source>
</evidence>
<feature type="compositionally biased region" description="Low complexity" evidence="1">
    <location>
        <begin position="94"/>
        <end position="109"/>
    </location>
</feature>
<keyword evidence="2" id="KW-0472">Membrane</keyword>
<feature type="region of interest" description="Disordered" evidence="1">
    <location>
        <begin position="67"/>
        <end position="109"/>
    </location>
</feature>
<dbReference type="PROSITE" id="PS51724">
    <property type="entry name" value="SPOR"/>
    <property type="match status" value="1"/>
</dbReference>
<dbReference type="PANTHER" id="PTHR38687">
    <property type="entry name" value="CELL DIVISION PROTEIN DEDD-RELATED"/>
    <property type="match status" value="1"/>
</dbReference>
<dbReference type="SUPFAM" id="SSF110997">
    <property type="entry name" value="Sporulation related repeat"/>
    <property type="match status" value="1"/>
</dbReference>
<dbReference type="Proteomes" id="UP000737113">
    <property type="component" value="Unassembled WGS sequence"/>
</dbReference>
<evidence type="ECO:0000313" key="5">
    <source>
        <dbReference type="Proteomes" id="UP000737113"/>
    </source>
</evidence>
<organism evidence="4 5">
    <name type="scientific">Shewanella salipaludis</name>
    <dbReference type="NCBI Taxonomy" id="2723052"/>
    <lineage>
        <taxon>Bacteria</taxon>
        <taxon>Pseudomonadati</taxon>
        <taxon>Pseudomonadota</taxon>
        <taxon>Gammaproteobacteria</taxon>
        <taxon>Alteromonadales</taxon>
        <taxon>Shewanellaceae</taxon>
        <taxon>Shewanella</taxon>
    </lineage>
</organism>
<proteinExistence type="predicted"/>
<evidence type="ECO:0000256" key="1">
    <source>
        <dbReference type="SAM" id="MobiDB-lite"/>
    </source>
</evidence>
<feature type="domain" description="SPOR" evidence="3">
    <location>
        <begin position="116"/>
        <end position="195"/>
    </location>
</feature>
<dbReference type="Pfam" id="PF05036">
    <property type="entry name" value="SPOR"/>
    <property type="match status" value="1"/>
</dbReference>
<accession>A0A972G0H4</accession>
<keyword evidence="2" id="KW-1133">Transmembrane helix</keyword>